<dbReference type="AlphaFoldDB" id="A0AAW1PM15"/>
<dbReference type="InterPro" id="IPR050596">
    <property type="entry name" value="AspAT/PAT-like"/>
</dbReference>
<comment type="caution">
    <text evidence="7">The sequence shown here is derived from an EMBL/GenBank/DDBJ whole genome shotgun (WGS) entry which is preliminary data.</text>
</comment>
<dbReference type="EMBL" id="JALJOR010000011">
    <property type="protein sequence ID" value="KAK9809123.1"/>
    <property type="molecule type" value="Genomic_DNA"/>
</dbReference>
<evidence type="ECO:0000256" key="3">
    <source>
        <dbReference type="ARBA" id="ARBA00022576"/>
    </source>
</evidence>
<proteinExistence type="inferred from homology"/>
<evidence type="ECO:0000256" key="4">
    <source>
        <dbReference type="ARBA" id="ARBA00022679"/>
    </source>
</evidence>
<keyword evidence="3" id="KW-0032">Aminotransferase</keyword>
<dbReference type="InterPro" id="IPR015421">
    <property type="entry name" value="PyrdxlP-dep_Trfase_major"/>
</dbReference>
<dbReference type="PROSITE" id="PS00105">
    <property type="entry name" value="AA_TRANSFER_CLASS_1"/>
    <property type="match status" value="1"/>
</dbReference>
<keyword evidence="8" id="KW-1185">Reference proteome</keyword>
<dbReference type="SUPFAM" id="SSF53383">
    <property type="entry name" value="PLP-dependent transferases"/>
    <property type="match status" value="1"/>
</dbReference>
<evidence type="ECO:0000256" key="1">
    <source>
        <dbReference type="ARBA" id="ARBA00001933"/>
    </source>
</evidence>
<name>A0AAW1PM15_9CHLO</name>
<evidence type="ECO:0000256" key="2">
    <source>
        <dbReference type="ARBA" id="ARBA00007441"/>
    </source>
</evidence>
<gene>
    <name evidence="7" type="ORF">WJX72_009699</name>
</gene>
<dbReference type="GO" id="GO:0008483">
    <property type="term" value="F:transaminase activity"/>
    <property type="evidence" value="ECO:0007669"/>
    <property type="project" value="UniProtKB-KW"/>
</dbReference>
<dbReference type="CDD" id="cd00609">
    <property type="entry name" value="AAT_like"/>
    <property type="match status" value="1"/>
</dbReference>
<dbReference type="Proteomes" id="UP001489004">
    <property type="component" value="Unassembled WGS sequence"/>
</dbReference>
<dbReference type="InterPro" id="IPR004839">
    <property type="entry name" value="Aminotransferase_I/II_large"/>
</dbReference>
<evidence type="ECO:0000259" key="6">
    <source>
        <dbReference type="Pfam" id="PF00155"/>
    </source>
</evidence>
<dbReference type="PANTHER" id="PTHR46383">
    <property type="entry name" value="ASPARTATE AMINOTRANSFERASE"/>
    <property type="match status" value="1"/>
</dbReference>
<reference evidence="7 8" key="1">
    <citation type="journal article" date="2024" name="Nat. Commun.">
        <title>Phylogenomics reveals the evolutionary origins of lichenization in chlorophyte algae.</title>
        <authorList>
            <person name="Puginier C."/>
            <person name="Libourel C."/>
            <person name="Otte J."/>
            <person name="Skaloud P."/>
            <person name="Haon M."/>
            <person name="Grisel S."/>
            <person name="Petersen M."/>
            <person name="Berrin J.G."/>
            <person name="Delaux P.M."/>
            <person name="Dal Grande F."/>
            <person name="Keller J."/>
        </authorList>
    </citation>
    <scope>NUCLEOTIDE SEQUENCE [LARGE SCALE GENOMIC DNA]</scope>
    <source>
        <strain evidence="7 8">SAG 2043</strain>
    </source>
</reference>
<dbReference type="InterPro" id="IPR015424">
    <property type="entry name" value="PyrdxlP-dep_Trfase"/>
</dbReference>
<dbReference type="PANTHER" id="PTHR46383:SF5">
    <property type="entry name" value="AMINOTRANSFERASE CLASS I_CLASSII DOMAIN-CONTAINING PROTEIN"/>
    <property type="match status" value="1"/>
</dbReference>
<organism evidence="7 8">
    <name type="scientific">[Myrmecia] bisecta</name>
    <dbReference type="NCBI Taxonomy" id="41462"/>
    <lineage>
        <taxon>Eukaryota</taxon>
        <taxon>Viridiplantae</taxon>
        <taxon>Chlorophyta</taxon>
        <taxon>core chlorophytes</taxon>
        <taxon>Trebouxiophyceae</taxon>
        <taxon>Trebouxiales</taxon>
        <taxon>Trebouxiaceae</taxon>
        <taxon>Myrmecia</taxon>
    </lineage>
</organism>
<evidence type="ECO:0000313" key="8">
    <source>
        <dbReference type="Proteomes" id="UP001489004"/>
    </source>
</evidence>
<evidence type="ECO:0000313" key="7">
    <source>
        <dbReference type="EMBL" id="KAK9809123.1"/>
    </source>
</evidence>
<keyword evidence="4" id="KW-0808">Transferase</keyword>
<protein>
    <recommendedName>
        <fullName evidence="6">Aminotransferase class I/classII large domain-containing protein</fullName>
    </recommendedName>
</protein>
<dbReference type="InterPro" id="IPR004838">
    <property type="entry name" value="NHTrfase_class1_PyrdxlP-BS"/>
</dbReference>
<dbReference type="GO" id="GO:0030170">
    <property type="term" value="F:pyridoxal phosphate binding"/>
    <property type="evidence" value="ECO:0007669"/>
    <property type="project" value="InterPro"/>
</dbReference>
<sequence>MGGDETPYGGQPAGQPSISQRIQKTDMPIMVKMRHLQGGVEGVASLAQGVVYWMPPESAIKAAVAKATDPALSVYGADEGMPELTAALRHKLAAENGLTGYSVMVTAGANQAFTNIVLTLTDAHDRVALFCPYYFNALMTVQMTGGGANVVYGPCRPEDWHPDLDWLEQEMHGPQPPKLVMLVNPCNPSGVTLSRAELERASKICSDAGSWLLIDNTYEHFIWGQQEHLCVGGPHILHTFSFSKAYGMMGWRVGYIAYPDTDGQDFLGLQMVKVQDTVPICASLLSQHVALGALKLGRQWVLDNVATIRSNRELLLDALSPLGRLGSGVYGDGAIYLWARLPPGCEDDEAVVAWMVRRHRVAVIPGSACGCPGYFRAAFGKPAPDQYGEAAARLKQALQQLVKEGFAAVRAALPNPD</sequence>
<comment type="similarity">
    <text evidence="2">Belongs to the class-I pyridoxal-phosphate-dependent aminotransferase family.</text>
</comment>
<feature type="domain" description="Aminotransferase class I/classII large" evidence="6">
    <location>
        <begin position="45"/>
        <end position="393"/>
    </location>
</feature>
<dbReference type="GO" id="GO:0006520">
    <property type="term" value="P:amino acid metabolic process"/>
    <property type="evidence" value="ECO:0007669"/>
    <property type="project" value="InterPro"/>
</dbReference>
<evidence type="ECO:0000256" key="5">
    <source>
        <dbReference type="ARBA" id="ARBA00022898"/>
    </source>
</evidence>
<accession>A0AAW1PM15</accession>
<comment type="cofactor">
    <cofactor evidence="1">
        <name>pyridoxal 5'-phosphate</name>
        <dbReference type="ChEBI" id="CHEBI:597326"/>
    </cofactor>
</comment>
<dbReference type="Gene3D" id="3.40.640.10">
    <property type="entry name" value="Type I PLP-dependent aspartate aminotransferase-like (Major domain)"/>
    <property type="match status" value="1"/>
</dbReference>
<keyword evidence="5" id="KW-0663">Pyridoxal phosphate</keyword>
<dbReference type="Pfam" id="PF00155">
    <property type="entry name" value="Aminotran_1_2"/>
    <property type="match status" value="1"/>
</dbReference>